<reference evidence="10 11" key="1">
    <citation type="submission" date="2023-11" db="EMBL/GenBank/DDBJ databases">
        <title>Draft genome sequence of a psychrophilic Clostridium strain from permafrost water brine.</title>
        <authorList>
            <person name="Shcherbakova V.A."/>
            <person name="Trubitsyn V.E."/>
            <person name="Zakharyuk A.G."/>
        </authorList>
    </citation>
    <scope>NUCLEOTIDE SEQUENCE [LARGE SCALE GENOMIC DNA]</scope>
    <source>
        <strain evidence="10 11">14F</strain>
    </source>
</reference>
<dbReference type="EMBL" id="JAZHFS010000012">
    <property type="protein sequence ID" value="MEF2113323.1"/>
    <property type="molecule type" value="Genomic_DNA"/>
</dbReference>
<evidence type="ECO:0000313" key="10">
    <source>
        <dbReference type="EMBL" id="MEF2113323.1"/>
    </source>
</evidence>
<feature type="transmembrane region" description="Helical" evidence="8">
    <location>
        <begin position="150"/>
        <end position="170"/>
    </location>
</feature>
<accession>A0ABU7UPI9</accession>
<evidence type="ECO:0000256" key="4">
    <source>
        <dbReference type="ARBA" id="ARBA00023004"/>
    </source>
</evidence>
<dbReference type="InterPro" id="IPR017896">
    <property type="entry name" value="4Fe4S_Fe-S-bd"/>
</dbReference>
<feature type="region of interest" description="Disordered" evidence="7">
    <location>
        <begin position="391"/>
        <end position="449"/>
    </location>
</feature>
<keyword evidence="6 8" id="KW-0472">Membrane</keyword>
<keyword evidence="5" id="KW-0411">Iron-sulfur</keyword>
<comment type="caution">
    <text evidence="10">The sequence shown here is derived from an EMBL/GenBank/DDBJ whole genome shotgun (WGS) entry which is preliminary data.</text>
</comment>
<organism evidence="10 11">
    <name type="scientific">Clostridium frigoriphilum</name>
    <dbReference type="NCBI Taxonomy" id="443253"/>
    <lineage>
        <taxon>Bacteria</taxon>
        <taxon>Bacillati</taxon>
        <taxon>Bacillota</taxon>
        <taxon>Clostridia</taxon>
        <taxon>Eubacteriales</taxon>
        <taxon>Clostridiaceae</taxon>
        <taxon>Clostridium</taxon>
    </lineage>
</organism>
<protein>
    <submittedName>
        <fullName evidence="10">FMN-binding protein</fullName>
    </submittedName>
</protein>
<keyword evidence="4" id="KW-0408">Iron</keyword>
<proteinExistence type="predicted"/>
<gene>
    <name evidence="10" type="ORF">SJI18_13520</name>
</gene>
<feature type="compositionally biased region" description="Low complexity" evidence="7">
    <location>
        <begin position="393"/>
        <end position="449"/>
    </location>
</feature>
<feature type="transmembrane region" description="Helical" evidence="8">
    <location>
        <begin position="12"/>
        <end position="31"/>
    </location>
</feature>
<sequence>MVKKIKKIQIFRHIIQLIMFVLSPGLFILAFSELKSIYTMIIKGNFNFITAFPTLIEFTTVIIVTIFFGRFFCGWVCAFGTYNDFIYLLSKKVFKINFKVNEKVDKVLKYVKYVVLLLLVIVVWTMGSKVLDTTSPWDAFAQITNFPQVLFDYTIGVALLLLITIGALFVERFFCRYLCPLGAVFNILSRIGILKIKKPTDKCGKCRLCTNNCSMGLSLYKAQSVCGGDCINCFKCIEACPRGNTKINVLGENVNPELASSVAIAAMVGLYAVNNLGASALKNSGLAIASTSSTITSSSSTSQKYKDGTYTGTGTGFQGGTTQMSVTIKDNKITKVETVSNGDTPDFYARAESTIASEIISTQSTTVDTVSGATYSSEGIISATQEALKKAEASSSATTTTTTPTTTKTTPTKTKTTPTTTDSSSTTVSTADTSTNTASTATASSKYKDGTYTGSGSGFRGGTTQMSVTIKENKITKVETVSNGDTPDFYARAESTIISQIVSTQSTTVDTVSGATYSSEGIISATQEALSKAKA</sequence>
<dbReference type="Proteomes" id="UP001498469">
    <property type="component" value="Unassembled WGS sequence"/>
</dbReference>
<feature type="transmembrane region" description="Helical" evidence="8">
    <location>
        <begin position="110"/>
        <end position="130"/>
    </location>
</feature>
<keyword evidence="8" id="KW-0812">Transmembrane</keyword>
<dbReference type="PROSITE" id="PS51379">
    <property type="entry name" value="4FE4S_FER_2"/>
    <property type="match status" value="1"/>
</dbReference>
<keyword evidence="3" id="KW-0479">Metal-binding</keyword>
<feature type="transmembrane region" description="Helical" evidence="8">
    <location>
        <begin position="61"/>
        <end position="89"/>
    </location>
</feature>
<dbReference type="InterPro" id="IPR007329">
    <property type="entry name" value="FMN-bd"/>
</dbReference>
<evidence type="ECO:0000259" key="9">
    <source>
        <dbReference type="PROSITE" id="PS51379"/>
    </source>
</evidence>
<evidence type="ECO:0000313" key="11">
    <source>
        <dbReference type="Proteomes" id="UP001498469"/>
    </source>
</evidence>
<dbReference type="InterPro" id="IPR017900">
    <property type="entry name" value="4Fe4S_Fe_S_CS"/>
</dbReference>
<dbReference type="Pfam" id="PF04205">
    <property type="entry name" value="FMN_bind"/>
    <property type="match status" value="2"/>
</dbReference>
<dbReference type="PANTHER" id="PTHR30224">
    <property type="entry name" value="ELECTRON TRANSPORT PROTEIN"/>
    <property type="match status" value="1"/>
</dbReference>
<evidence type="ECO:0000256" key="6">
    <source>
        <dbReference type="ARBA" id="ARBA00023136"/>
    </source>
</evidence>
<evidence type="ECO:0000256" key="5">
    <source>
        <dbReference type="ARBA" id="ARBA00023014"/>
    </source>
</evidence>
<evidence type="ECO:0000256" key="3">
    <source>
        <dbReference type="ARBA" id="ARBA00022723"/>
    </source>
</evidence>
<keyword evidence="11" id="KW-1185">Reference proteome</keyword>
<evidence type="ECO:0000256" key="7">
    <source>
        <dbReference type="SAM" id="MobiDB-lite"/>
    </source>
</evidence>
<evidence type="ECO:0000256" key="1">
    <source>
        <dbReference type="ARBA" id="ARBA00004236"/>
    </source>
</evidence>
<name>A0ABU7UPI9_9CLOT</name>
<dbReference type="RefSeq" id="WP_216251610.1">
    <property type="nucleotide sequence ID" value="NZ_JAZHFS010000012.1"/>
</dbReference>
<feature type="transmembrane region" description="Helical" evidence="8">
    <location>
        <begin position="177"/>
        <end position="196"/>
    </location>
</feature>
<feature type="domain" description="4Fe-4S ferredoxin-type" evidence="9">
    <location>
        <begin position="221"/>
        <end position="250"/>
    </location>
</feature>
<dbReference type="InterPro" id="IPR052378">
    <property type="entry name" value="NosR_regulator"/>
</dbReference>
<evidence type="ECO:0000256" key="8">
    <source>
        <dbReference type="SAM" id="Phobius"/>
    </source>
</evidence>
<keyword evidence="8" id="KW-1133">Transmembrane helix</keyword>
<dbReference type="PROSITE" id="PS00198">
    <property type="entry name" value="4FE4S_FER_1"/>
    <property type="match status" value="1"/>
</dbReference>
<comment type="subcellular location">
    <subcellularLocation>
        <location evidence="1">Cell membrane</location>
    </subcellularLocation>
</comment>
<dbReference type="PANTHER" id="PTHR30224:SF4">
    <property type="entry name" value="ELECTRON TRANSPORT PROTEIN YCCM-RELATED"/>
    <property type="match status" value="1"/>
</dbReference>
<dbReference type="Pfam" id="PF12801">
    <property type="entry name" value="Fer4_5"/>
    <property type="match status" value="2"/>
</dbReference>
<dbReference type="SMART" id="SM00900">
    <property type="entry name" value="FMN_bind"/>
    <property type="match status" value="2"/>
</dbReference>
<evidence type="ECO:0000256" key="2">
    <source>
        <dbReference type="ARBA" id="ARBA00022475"/>
    </source>
</evidence>
<keyword evidence="2" id="KW-1003">Cell membrane</keyword>